<dbReference type="InterPro" id="IPR059179">
    <property type="entry name" value="MLKL-like_MCAfunc"/>
</dbReference>
<organism evidence="1 2">
    <name type="scientific">Mycena maculata</name>
    <dbReference type="NCBI Taxonomy" id="230809"/>
    <lineage>
        <taxon>Eukaryota</taxon>
        <taxon>Fungi</taxon>
        <taxon>Dikarya</taxon>
        <taxon>Basidiomycota</taxon>
        <taxon>Agaricomycotina</taxon>
        <taxon>Agaricomycetes</taxon>
        <taxon>Agaricomycetidae</taxon>
        <taxon>Agaricales</taxon>
        <taxon>Marasmiineae</taxon>
        <taxon>Mycenaceae</taxon>
        <taxon>Mycena</taxon>
    </lineage>
</organism>
<evidence type="ECO:0000313" key="2">
    <source>
        <dbReference type="Proteomes" id="UP001215280"/>
    </source>
</evidence>
<dbReference type="InterPro" id="IPR036537">
    <property type="entry name" value="Adaptor_Cbl_N_dom_sf"/>
</dbReference>
<dbReference type="Gene3D" id="1.20.930.20">
    <property type="entry name" value="Adaptor protein Cbl, N-terminal domain"/>
    <property type="match status" value="1"/>
</dbReference>
<dbReference type="GO" id="GO:0007166">
    <property type="term" value="P:cell surface receptor signaling pathway"/>
    <property type="evidence" value="ECO:0007669"/>
    <property type="project" value="InterPro"/>
</dbReference>
<keyword evidence="2" id="KW-1185">Reference proteome</keyword>
<protein>
    <submittedName>
        <fullName evidence="1">Uncharacterized protein</fullName>
    </submittedName>
</protein>
<gene>
    <name evidence="1" type="ORF">DFH07DRAFT_1060645</name>
</gene>
<evidence type="ECO:0000313" key="1">
    <source>
        <dbReference type="EMBL" id="KAJ7757199.1"/>
    </source>
</evidence>
<proteinExistence type="predicted"/>
<sequence length="258" mass="29032">MFSPINTLEPWTRPTRAAMRFPFPSRAKVKPLASTLKPRLARTKRVLPDALQTSLLALKESADAFPPLKSAVGGVIALCDIVERAKDSKSNACDIVVRTKEILDAIADAVPDATMISPPILKSIERFTLMLDDIKCRMEAITLTSGVVRIVHLNRNERALKNIKMQLDDVYRDFRAAALLRVEVQQMQLVIEQVRMQRDIEKVVYTTDNLAPDLSQVLLFSRLTFFFWPAPDLTHILPSDNIPRFARGAASQGLRWPT</sequence>
<reference evidence="1" key="1">
    <citation type="submission" date="2023-03" db="EMBL/GenBank/DDBJ databases">
        <title>Massive genome expansion in bonnet fungi (Mycena s.s.) driven by repeated elements and novel gene families across ecological guilds.</title>
        <authorList>
            <consortium name="Lawrence Berkeley National Laboratory"/>
            <person name="Harder C.B."/>
            <person name="Miyauchi S."/>
            <person name="Viragh M."/>
            <person name="Kuo A."/>
            <person name="Thoen E."/>
            <person name="Andreopoulos B."/>
            <person name="Lu D."/>
            <person name="Skrede I."/>
            <person name="Drula E."/>
            <person name="Henrissat B."/>
            <person name="Morin E."/>
            <person name="Kohler A."/>
            <person name="Barry K."/>
            <person name="LaButti K."/>
            <person name="Morin E."/>
            <person name="Salamov A."/>
            <person name="Lipzen A."/>
            <person name="Mereny Z."/>
            <person name="Hegedus B."/>
            <person name="Baldrian P."/>
            <person name="Stursova M."/>
            <person name="Weitz H."/>
            <person name="Taylor A."/>
            <person name="Grigoriev I.V."/>
            <person name="Nagy L.G."/>
            <person name="Martin F."/>
            <person name="Kauserud H."/>
        </authorList>
    </citation>
    <scope>NUCLEOTIDE SEQUENCE</scope>
    <source>
        <strain evidence="1">CBHHK188m</strain>
    </source>
</reference>
<dbReference type="AlphaFoldDB" id="A0AAD7J4X0"/>
<dbReference type="EMBL" id="JARJLG010000059">
    <property type="protein sequence ID" value="KAJ7757199.1"/>
    <property type="molecule type" value="Genomic_DNA"/>
</dbReference>
<accession>A0AAD7J4X0</accession>
<dbReference type="Proteomes" id="UP001215280">
    <property type="component" value="Unassembled WGS sequence"/>
</dbReference>
<comment type="caution">
    <text evidence="1">The sequence shown here is derived from an EMBL/GenBank/DDBJ whole genome shotgun (WGS) entry which is preliminary data.</text>
</comment>
<dbReference type="CDD" id="cd21037">
    <property type="entry name" value="MLKL_NTD"/>
    <property type="match status" value="1"/>
</dbReference>
<name>A0AAD7J4X0_9AGAR</name>